<dbReference type="Proteomes" id="UP000176420">
    <property type="component" value="Unassembled WGS sequence"/>
</dbReference>
<evidence type="ECO:0000313" key="2">
    <source>
        <dbReference type="EMBL" id="OGY88308.1"/>
    </source>
</evidence>
<name>A0A1G2BGF6_9BACT</name>
<accession>A0A1G2BGF6</accession>
<evidence type="ECO:0000313" key="3">
    <source>
        <dbReference type="Proteomes" id="UP000176420"/>
    </source>
</evidence>
<dbReference type="Pfam" id="PF02594">
    <property type="entry name" value="DUF167"/>
    <property type="match status" value="1"/>
</dbReference>
<dbReference type="InterPro" id="IPR003746">
    <property type="entry name" value="DUF167"/>
</dbReference>
<dbReference type="SMART" id="SM01152">
    <property type="entry name" value="DUF167"/>
    <property type="match status" value="1"/>
</dbReference>
<evidence type="ECO:0000256" key="1">
    <source>
        <dbReference type="ARBA" id="ARBA00010364"/>
    </source>
</evidence>
<dbReference type="SUPFAM" id="SSF69786">
    <property type="entry name" value="YggU-like"/>
    <property type="match status" value="1"/>
</dbReference>
<dbReference type="AlphaFoldDB" id="A0A1G2BGF6"/>
<protein>
    <submittedName>
        <fullName evidence="2">Uncharacterized protein</fullName>
    </submittedName>
</protein>
<dbReference type="InterPro" id="IPR036591">
    <property type="entry name" value="YggU-like_sf"/>
</dbReference>
<dbReference type="GO" id="GO:0005737">
    <property type="term" value="C:cytoplasm"/>
    <property type="evidence" value="ECO:0007669"/>
    <property type="project" value="TreeGrafter"/>
</dbReference>
<dbReference type="NCBIfam" id="TIGR00251">
    <property type="entry name" value="DUF167 family protein"/>
    <property type="match status" value="1"/>
</dbReference>
<organism evidence="2 3">
    <name type="scientific">Candidatus Kerfeldbacteria bacterium RIFOXYB2_FULL_38_14</name>
    <dbReference type="NCBI Taxonomy" id="1798547"/>
    <lineage>
        <taxon>Bacteria</taxon>
        <taxon>Candidatus Kerfeldiibacteriota</taxon>
    </lineage>
</organism>
<gene>
    <name evidence="2" type="ORF">A2319_03935</name>
</gene>
<dbReference type="PANTHER" id="PTHR13420">
    <property type="entry name" value="UPF0235 PROTEIN C15ORF40"/>
    <property type="match status" value="1"/>
</dbReference>
<proteinExistence type="inferred from homology"/>
<dbReference type="Gene3D" id="3.30.1200.10">
    <property type="entry name" value="YggU-like"/>
    <property type="match status" value="1"/>
</dbReference>
<sequence>MKKRISVHIIPRASHNKIEQLAENEFKIWVTAIPEKNKANEALLKLLAKHLKIAKSCLQIKAGHKSKNKIVKII</sequence>
<comment type="caution">
    <text evidence="2">The sequence shown here is derived from an EMBL/GenBank/DDBJ whole genome shotgun (WGS) entry which is preliminary data.</text>
</comment>
<comment type="similarity">
    <text evidence="1">Belongs to the UPF0235 family.</text>
</comment>
<reference evidence="2 3" key="1">
    <citation type="journal article" date="2016" name="Nat. Commun.">
        <title>Thousands of microbial genomes shed light on interconnected biogeochemical processes in an aquifer system.</title>
        <authorList>
            <person name="Anantharaman K."/>
            <person name="Brown C.T."/>
            <person name="Hug L.A."/>
            <person name="Sharon I."/>
            <person name="Castelle C.J."/>
            <person name="Probst A.J."/>
            <person name="Thomas B.C."/>
            <person name="Singh A."/>
            <person name="Wilkins M.J."/>
            <person name="Karaoz U."/>
            <person name="Brodie E.L."/>
            <person name="Williams K.H."/>
            <person name="Hubbard S.S."/>
            <person name="Banfield J.F."/>
        </authorList>
    </citation>
    <scope>NUCLEOTIDE SEQUENCE [LARGE SCALE GENOMIC DNA]</scope>
</reference>
<dbReference type="EMBL" id="MHKI01000003">
    <property type="protein sequence ID" value="OGY88308.1"/>
    <property type="molecule type" value="Genomic_DNA"/>
</dbReference>
<dbReference type="PANTHER" id="PTHR13420:SF7">
    <property type="entry name" value="UPF0235 PROTEIN C15ORF40"/>
    <property type="match status" value="1"/>
</dbReference>